<dbReference type="OrthoDB" id="5197410at2"/>
<proteinExistence type="predicted"/>
<feature type="compositionally biased region" description="Polar residues" evidence="1">
    <location>
        <begin position="106"/>
        <end position="116"/>
    </location>
</feature>
<reference evidence="3" key="1">
    <citation type="submission" date="2009-09" db="EMBL/GenBank/DDBJ databases">
        <title>The complete genome of Kribbella flavida DSM 17836.</title>
        <authorList>
            <consortium name="US DOE Joint Genome Institute (JGI-PGF)"/>
            <person name="Lucas S."/>
            <person name="Copeland A."/>
            <person name="Lapidus A."/>
            <person name="Glavina del Rio T."/>
            <person name="Dalin E."/>
            <person name="Tice H."/>
            <person name="Bruce D."/>
            <person name="Goodwin L."/>
            <person name="Pitluck S."/>
            <person name="Kyrpides N."/>
            <person name="Mavromatis K."/>
            <person name="Ivanova N."/>
            <person name="Saunders E."/>
            <person name="Brettin T."/>
            <person name="Detter J.C."/>
            <person name="Han C."/>
            <person name="Larimer F."/>
            <person name="Land M."/>
            <person name="Hauser L."/>
            <person name="Markowitz V."/>
            <person name="Cheng J.-F."/>
            <person name="Hugenholtz P."/>
            <person name="Woyke T."/>
            <person name="Wu D."/>
            <person name="Pukall R."/>
            <person name="Klenk H.-P."/>
            <person name="Eisen J.A."/>
        </authorList>
    </citation>
    <scope>NUCLEOTIDE SEQUENCE [LARGE SCALE GENOMIC DNA]</scope>
    <source>
        <strain evidence="3">DSM 17836 / JCM 10339 / NBRC 14399</strain>
    </source>
</reference>
<gene>
    <name evidence="2" type="ordered locus">Kfla_6721</name>
</gene>
<dbReference type="Proteomes" id="UP000007967">
    <property type="component" value="Chromosome"/>
</dbReference>
<dbReference type="HOGENOM" id="CLU_1914314_0_0_11"/>
<protein>
    <submittedName>
        <fullName evidence="2">Uncharacterized protein</fullName>
    </submittedName>
</protein>
<dbReference type="KEGG" id="kfl:Kfla_6721"/>
<reference evidence="2 3" key="2">
    <citation type="journal article" date="2010" name="Stand. Genomic Sci.">
        <title>Complete genome sequence of Kribbella flavida type strain (IFO 14399).</title>
        <authorList>
            <person name="Pukall R."/>
            <person name="Lapidus A."/>
            <person name="Glavina Del Rio T."/>
            <person name="Copeland A."/>
            <person name="Tice H."/>
            <person name="Cheng J.-F."/>
            <person name="Lucas S."/>
            <person name="Chen F."/>
            <person name="Nolan M."/>
            <person name="LaButti K."/>
            <person name="Pati A."/>
            <person name="Ivanova N."/>
            <person name="Mavrommatis K."/>
            <person name="Mikhailova N."/>
            <person name="Pitluck S."/>
            <person name="Bruce D."/>
            <person name="Goodwin L."/>
            <person name="Land M."/>
            <person name="Hauser L."/>
            <person name="Chang Y.-J."/>
            <person name="Jeffries C.D."/>
            <person name="Chen A."/>
            <person name="Palaniappan K."/>
            <person name="Chain P."/>
            <person name="Rohde M."/>
            <person name="Goeker M."/>
            <person name="Bristow J."/>
            <person name="Eisen J.A."/>
            <person name="Markowitz V."/>
            <person name="Hugenholtz P."/>
            <person name="Kyrpides N.C."/>
            <person name="Klenk H.-P."/>
            <person name="Brettin T."/>
        </authorList>
    </citation>
    <scope>NUCLEOTIDE SEQUENCE [LARGE SCALE GENOMIC DNA]</scope>
    <source>
        <strain evidence="3">DSM 17836 / JCM 10339 / NBRC 14399</strain>
    </source>
</reference>
<dbReference type="RefSeq" id="WP_012924265.1">
    <property type="nucleotide sequence ID" value="NC_013729.1"/>
</dbReference>
<evidence type="ECO:0000313" key="3">
    <source>
        <dbReference type="Proteomes" id="UP000007967"/>
    </source>
</evidence>
<evidence type="ECO:0000313" key="2">
    <source>
        <dbReference type="EMBL" id="ADB35713.1"/>
    </source>
</evidence>
<feature type="region of interest" description="Disordered" evidence="1">
    <location>
        <begin position="81"/>
        <end position="116"/>
    </location>
</feature>
<dbReference type="EMBL" id="CP001736">
    <property type="protein sequence ID" value="ADB35713.1"/>
    <property type="molecule type" value="Genomic_DNA"/>
</dbReference>
<accession>D2Q112</accession>
<dbReference type="AlphaFoldDB" id="D2Q112"/>
<dbReference type="eggNOG" id="ENOG502ZCP4">
    <property type="taxonomic scope" value="Bacteria"/>
</dbReference>
<organism evidence="2 3">
    <name type="scientific">Kribbella flavida (strain DSM 17836 / JCM 10339 / NBRC 14399)</name>
    <dbReference type="NCBI Taxonomy" id="479435"/>
    <lineage>
        <taxon>Bacteria</taxon>
        <taxon>Bacillati</taxon>
        <taxon>Actinomycetota</taxon>
        <taxon>Actinomycetes</taxon>
        <taxon>Propionibacteriales</taxon>
        <taxon>Kribbellaceae</taxon>
        <taxon>Kribbella</taxon>
    </lineage>
</organism>
<keyword evidence="3" id="KW-1185">Reference proteome</keyword>
<sequence length="132" mass="13957">MAVCDFCSDTGVTTRYPAEAVQAAAASGFRPTGALEMGNQVARTLGLTDLDLEGNWVAQVMGDSTDWALCASCAASLEQHVAGDPAAPSRPAAPAPTPSNASAHSQPVQSTPADWNASTPRRRWWWFGRRRA</sequence>
<name>D2Q112_KRIFD</name>
<evidence type="ECO:0000256" key="1">
    <source>
        <dbReference type="SAM" id="MobiDB-lite"/>
    </source>
</evidence>